<sequence length="531" mass="58986">MMTPSRNHSQLALRRFFQSYDSLQREASTLDADRQSLQAAQSSYKGVAEAMEQSKAAVEKNIAFITEQKDRIELVSSHWFFGTTLYQPQLWLRGGCQGKIDRAKEKLETAEKQHPILEETLRVQHEKETAANEMLRQKEAAFGRAADADKEAKRMKEDMAIQHPTYALNSLVQDEATLKKKIEEHHQRKNHIENTRLSLNDATRCATNAESHVKAAEDKLRQIDGLATEGLALSLPSGGSTTTTSLEDGGKEVIKEGASSNPYRDYTRFDDAGNIVMTNHPCPSGCGFVVTFHPTHCCAACSNPNNGGGCHGKRCEGIPLASQEGATELWKKFQRQRQAHEKKLDQMRHHVQRELHDANRELQKGFGIFRRTCASLNGGSVDANSLAWMPPAGSCCSGSCSCCPVSTRGSQVRAQAHQLQLAVKDQEFDLRLKKLIEDQEGKRLNEELNTKKSQIADEKDAIFASLRISSENDGDYDDGDTLDDSWERPPAMSPHYNIPVSAIPATVFDRPPPTAPRQHIPVATASLINNI</sequence>
<comment type="caution">
    <text evidence="2">The sequence shown here is derived from an EMBL/GenBank/DDBJ whole genome shotgun (WGS) entry which is preliminary data.</text>
</comment>
<feature type="coiled-coil region" evidence="1">
    <location>
        <begin position="93"/>
        <end position="120"/>
    </location>
</feature>
<accession>A0A9N8HK71</accession>
<name>A0A9N8HK71_9STRA</name>
<evidence type="ECO:0000256" key="1">
    <source>
        <dbReference type="SAM" id="Coils"/>
    </source>
</evidence>
<organism evidence="2 3">
    <name type="scientific">Seminavis robusta</name>
    <dbReference type="NCBI Taxonomy" id="568900"/>
    <lineage>
        <taxon>Eukaryota</taxon>
        <taxon>Sar</taxon>
        <taxon>Stramenopiles</taxon>
        <taxon>Ochrophyta</taxon>
        <taxon>Bacillariophyta</taxon>
        <taxon>Bacillariophyceae</taxon>
        <taxon>Bacillariophycidae</taxon>
        <taxon>Naviculales</taxon>
        <taxon>Naviculaceae</taxon>
        <taxon>Seminavis</taxon>
    </lineage>
</organism>
<dbReference type="EMBL" id="CAICTM010000595">
    <property type="protein sequence ID" value="CAB9513523.1"/>
    <property type="molecule type" value="Genomic_DNA"/>
</dbReference>
<dbReference type="OrthoDB" id="10677094at2759"/>
<keyword evidence="3" id="KW-1185">Reference proteome</keyword>
<protein>
    <submittedName>
        <fullName evidence="2">Uncharacterized protein</fullName>
    </submittedName>
</protein>
<feature type="coiled-coil region" evidence="1">
    <location>
        <begin position="20"/>
        <end position="68"/>
    </location>
</feature>
<proteinExistence type="predicted"/>
<dbReference type="AlphaFoldDB" id="A0A9N8HK71"/>
<keyword evidence="1" id="KW-0175">Coiled coil</keyword>
<evidence type="ECO:0000313" key="2">
    <source>
        <dbReference type="EMBL" id="CAB9513523.1"/>
    </source>
</evidence>
<gene>
    <name evidence="2" type="ORF">SEMRO_596_G172860.1</name>
</gene>
<evidence type="ECO:0000313" key="3">
    <source>
        <dbReference type="Proteomes" id="UP001153069"/>
    </source>
</evidence>
<reference evidence="2" key="1">
    <citation type="submission" date="2020-06" db="EMBL/GenBank/DDBJ databases">
        <authorList>
            <consortium name="Plant Systems Biology data submission"/>
        </authorList>
    </citation>
    <scope>NUCLEOTIDE SEQUENCE</scope>
    <source>
        <strain evidence="2">D6</strain>
    </source>
</reference>
<dbReference type="Proteomes" id="UP001153069">
    <property type="component" value="Unassembled WGS sequence"/>
</dbReference>